<dbReference type="GO" id="GO:0009897">
    <property type="term" value="C:external side of plasma membrane"/>
    <property type="evidence" value="ECO:0007669"/>
    <property type="project" value="TreeGrafter"/>
</dbReference>
<evidence type="ECO:0000256" key="6">
    <source>
        <dbReference type="SAM" id="Phobius"/>
    </source>
</evidence>
<keyword evidence="8" id="KW-1185">Reference proteome</keyword>
<organism evidence="8 9">
    <name type="scientific">Mustela putorius furo</name>
    <name type="common">European domestic ferret</name>
    <name type="synonym">Mustela furo</name>
    <dbReference type="NCBI Taxonomy" id="9669"/>
    <lineage>
        <taxon>Eukaryota</taxon>
        <taxon>Metazoa</taxon>
        <taxon>Chordata</taxon>
        <taxon>Craniata</taxon>
        <taxon>Vertebrata</taxon>
        <taxon>Euteleostomi</taxon>
        <taxon>Mammalia</taxon>
        <taxon>Eutheria</taxon>
        <taxon>Laurasiatheria</taxon>
        <taxon>Carnivora</taxon>
        <taxon>Caniformia</taxon>
        <taxon>Musteloidea</taxon>
        <taxon>Mustelidae</taxon>
        <taxon>Mustelinae</taxon>
        <taxon>Mustela</taxon>
    </lineage>
</organism>
<dbReference type="Proteomes" id="UP000000715">
    <property type="component" value="Unplaced"/>
</dbReference>
<dbReference type="InterPro" id="IPR003599">
    <property type="entry name" value="Ig_sub"/>
</dbReference>
<feature type="domain" description="Ig-like" evidence="7">
    <location>
        <begin position="252"/>
        <end position="327"/>
    </location>
</feature>
<dbReference type="GeneID" id="101676500"/>
<evidence type="ECO:0000313" key="8">
    <source>
        <dbReference type="Proteomes" id="UP000000715"/>
    </source>
</evidence>
<sequence length="404" mass="43823">MGASPSLCSPVPLGFGLASLGGGCFSSPGVKRKRVWLRFRTKRWGSLQRRRSQPTAANGHGEIWRRRAQTEAKAWEVLRSSAAGARAREGWDGAGGHGSHTWETGAHHCPGPRRSSADTPAGLLPSFLPFSAAEGYSGDDGDTEDVVAVLQESVSLPLEVPADEEVENIIWSSHIRLATVVPGKKGQPATIEVTNPRYKGRASFLDPGYSLHISNLSWEDSGPYEAQVNLRTSQISVVQRYHLRVYRRLSEPRVTVNFEISREDGCNISLTCSVEKAGLDVTYSWLSGEDGVDAVHEGSALSTSWRPGDSAPSYTCRASNPISSIASSPIPAGSFCSDPGYPSEKSTYLCVLAKGLLLLVLLVVLAAALWLTGAPTWGRTPRMRKLKRNRLRLKKKEKPHPSLA</sequence>
<feature type="region of interest" description="Disordered" evidence="5">
    <location>
        <begin position="86"/>
        <end position="120"/>
    </location>
</feature>
<keyword evidence="3 6" id="KW-0472">Membrane</keyword>
<dbReference type="PANTHER" id="PTHR12080:SF18">
    <property type="entry name" value="SLAM FAMILY MEMBER 9"/>
    <property type="match status" value="1"/>
</dbReference>
<dbReference type="InterPro" id="IPR015631">
    <property type="entry name" value="CD2/SLAM_rcpt"/>
</dbReference>
<dbReference type="OrthoDB" id="9427418at2759"/>
<evidence type="ECO:0000256" key="1">
    <source>
        <dbReference type="ARBA" id="ARBA00004370"/>
    </source>
</evidence>
<keyword evidence="2" id="KW-0732">Signal</keyword>
<dbReference type="CTD" id="89886"/>
<reference evidence="9" key="1">
    <citation type="submission" date="2025-08" db="UniProtKB">
        <authorList>
            <consortium name="RefSeq"/>
        </authorList>
    </citation>
    <scope>IDENTIFICATION</scope>
    <source>
        <tissue evidence="9">Brain</tissue>
    </source>
</reference>
<keyword evidence="4" id="KW-0325">Glycoprotein</keyword>
<name>A0A8U0TA77_MUSPF</name>
<evidence type="ECO:0000256" key="3">
    <source>
        <dbReference type="ARBA" id="ARBA00023136"/>
    </source>
</evidence>
<dbReference type="SUPFAM" id="SSF48726">
    <property type="entry name" value="Immunoglobulin"/>
    <property type="match status" value="2"/>
</dbReference>
<keyword evidence="6" id="KW-0812">Transmembrane</keyword>
<keyword evidence="6" id="KW-1133">Transmembrane helix</keyword>
<dbReference type="CDD" id="cd16842">
    <property type="entry name" value="Ig_SLAM-like_N"/>
    <property type="match status" value="1"/>
</dbReference>
<evidence type="ECO:0000259" key="7">
    <source>
        <dbReference type="PROSITE" id="PS50835"/>
    </source>
</evidence>
<dbReference type="PROSITE" id="PS50835">
    <property type="entry name" value="IG_LIKE"/>
    <property type="match status" value="1"/>
</dbReference>
<dbReference type="Gene3D" id="2.60.40.10">
    <property type="entry name" value="Immunoglobulins"/>
    <property type="match status" value="2"/>
</dbReference>
<proteinExistence type="predicted"/>
<protein>
    <submittedName>
        <fullName evidence="9">SLAM family member 9 isoform X1</fullName>
    </submittedName>
</protein>
<dbReference type="InterPro" id="IPR007110">
    <property type="entry name" value="Ig-like_dom"/>
</dbReference>
<dbReference type="RefSeq" id="XP_012902916.1">
    <property type="nucleotide sequence ID" value="XM_013047462.2"/>
</dbReference>
<comment type="subcellular location">
    <subcellularLocation>
        <location evidence="1">Membrane</location>
    </subcellularLocation>
</comment>
<dbReference type="InterPro" id="IPR036179">
    <property type="entry name" value="Ig-like_dom_sf"/>
</dbReference>
<evidence type="ECO:0000313" key="9">
    <source>
        <dbReference type="RefSeq" id="XP_012902916.1"/>
    </source>
</evidence>
<dbReference type="SMART" id="SM00409">
    <property type="entry name" value="IG"/>
    <property type="match status" value="1"/>
</dbReference>
<evidence type="ECO:0000256" key="4">
    <source>
        <dbReference type="ARBA" id="ARBA00023180"/>
    </source>
</evidence>
<dbReference type="GO" id="GO:0042110">
    <property type="term" value="P:T cell activation"/>
    <property type="evidence" value="ECO:0007669"/>
    <property type="project" value="TreeGrafter"/>
</dbReference>
<accession>A0A8U0TA77</accession>
<dbReference type="InterPro" id="IPR013783">
    <property type="entry name" value="Ig-like_fold"/>
</dbReference>
<dbReference type="AlphaFoldDB" id="A0A8U0TA77"/>
<dbReference type="PANTHER" id="PTHR12080">
    <property type="entry name" value="SIGNALING LYMPHOCYTIC ACTIVATION MOLECULE"/>
    <property type="match status" value="1"/>
</dbReference>
<feature type="transmembrane region" description="Helical" evidence="6">
    <location>
        <begin position="356"/>
        <end position="378"/>
    </location>
</feature>
<evidence type="ECO:0000256" key="2">
    <source>
        <dbReference type="ARBA" id="ARBA00022729"/>
    </source>
</evidence>
<evidence type="ECO:0000256" key="5">
    <source>
        <dbReference type="SAM" id="MobiDB-lite"/>
    </source>
</evidence>
<gene>
    <name evidence="9" type="primary">SLAMF9</name>
</gene>